<dbReference type="Proteomes" id="UP000838878">
    <property type="component" value="Chromosome 9"/>
</dbReference>
<evidence type="ECO:0000313" key="3">
    <source>
        <dbReference type="Proteomes" id="UP000838878"/>
    </source>
</evidence>
<feature type="non-terminal residue" evidence="2">
    <location>
        <position position="578"/>
    </location>
</feature>
<keyword evidence="3" id="KW-1185">Reference proteome</keyword>
<evidence type="ECO:0000256" key="1">
    <source>
        <dbReference type="SAM" id="MobiDB-lite"/>
    </source>
</evidence>
<evidence type="ECO:0000313" key="2">
    <source>
        <dbReference type="EMBL" id="CAH0731366.1"/>
    </source>
</evidence>
<feature type="compositionally biased region" description="Basic residues" evidence="1">
    <location>
        <begin position="12"/>
        <end position="24"/>
    </location>
</feature>
<organism evidence="2 3">
    <name type="scientific">Brenthis ino</name>
    <name type="common">lesser marbled fritillary</name>
    <dbReference type="NCBI Taxonomy" id="405034"/>
    <lineage>
        <taxon>Eukaryota</taxon>
        <taxon>Metazoa</taxon>
        <taxon>Ecdysozoa</taxon>
        <taxon>Arthropoda</taxon>
        <taxon>Hexapoda</taxon>
        <taxon>Insecta</taxon>
        <taxon>Pterygota</taxon>
        <taxon>Neoptera</taxon>
        <taxon>Endopterygota</taxon>
        <taxon>Lepidoptera</taxon>
        <taxon>Glossata</taxon>
        <taxon>Ditrysia</taxon>
        <taxon>Papilionoidea</taxon>
        <taxon>Nymphalidae</taxon>
        <taxon>Heliconiinae</taxon>
        <taxon>Argynnini</taxon>
        <taxon>Brenthis</taxon>
    </lineage>
</organism>
<feature type="region of interest" description="Disordered" evidence="1">
    <location>
        <begin position="1"/>
        <end position="46"/>
    </location>
</feature>
<reference evidence="2" key="1">
    <citation type="submission" date="2021-12" db="EMBL/GenBank/DDBJ databases">
        <authorList>
            <person name="Martin H S."/>
        </authorList>
    </citation>
    <scope>NUCLEOTIDE SEQUENCE</scope>
</reference>
<dbReference type="OrthoDB" id="6929201at2759"/>
<feature type="region of interest" description="Disordered" evidence="1">
    <location>
        <begin position="227"/>
        <end position="289"/>
    </location>
</feature>
<proteinExistence type="predicted"/>
<protein>
    <submittedName>
        <fullName evidence="2">Uncharacterized protein</fullName>
    </submittedName>
</protein>
<dbReference type="EMBL" id="OV170229">
    <property type="protein sequence ID" value="CAH0731366.1"/>
    <property type="molecule type" value="Genomic_DNA"/>
</dbReference>
<feature type="compositionally biased region" description="Pro residues" evidence="1">
    <location>
        <begin position="230"/>
        <end position="243"/>
    </location>
</feature>
<gene>
    <name evidence="2" type="ORF">BINO364_LOCUS16245</name>
</gene>
<feature type="compositionally biased region" description="Basic residues" evidence="1">
    <location>
        <begin position="245"/>
        <end position="254"/>
    </location>
</feature>
<sequence>MNANKSLPPPTRPKKPFPRPRPHFKSKEFPQPQKPSTTQTPLTNDPLWLDSFVREGDNGLTATGAEQEAPADAAGYVELVEHEYDAIASCDKHFAKTVPLSAFAYYHHIVWWYKIALMAAKHGKASHDQLQLIQLVEGYDTVVGAGAATYLSGLGDFTDVNGVKHRIVASEPNRDGHFGVLDHTTHGEYETKISPLVSVHTVSADIRATLQRREQFDWWVDDIDVDLPQPRRPPQQVPAPPAHQRPARVIRPRRREVSPLPEPMGVGAPIPEEVDTPSGRDEEEDEPRWHATQNLLGWRLGRPMTKTQSQHLLELVPDVDNPFYDIPRYALIDGLFGFVYTRLRECARYKNVPVPRNTTGSVAQQIAWKPTIPVVSRHKRAISGQGKVVSRSMVPTRVAQAARVLVYRTFRVEFDGDDDEEANAINPWSCLCSQRKKSPTQIKKENDFKIKLKGIFDIAHKYALKNISEEQKEFLKAQRSPGRRGFFDESSQDLNENCNERMELDDENPDELSDTCTITLSQDLPLSQSTITNSYFEAEFLQSAETPKINIVIFGVITPELVAALDRANVFITVQASN</sequence>
<feature type="compositionally biased region" description="Low complexity" evidence="1">
    <location>
        <begin position="30"/>
        <end position="43"/>
    </location>
</feature>
<dbReference type="AlphaFoldDB" id="A0A8J9YKP3"/>
<name>A0A8J9YKP3_9NEOP</name>
<accession>A0A8J9YKP3</accession>